<dbReference type="InterPro" id="IPR006683">
    <property type="entry name" value="Thioestr_dom"/>
</dbReference>
<dbReference type="InterPro" id="IPR029069">
    <property type="entry name" value="HotDog_dom_sf"/>
</dbReference>
<dbReference type="STRING" id="644352.J3NJ35"/>
<keyword evidence="1" id="KW-0472">Membrane</keyword>
<dbReference type="FunCoup" id="J3NJ35">
    <property type="interactions" value="15"/>
</dbReference>
<dbReference type="CDD" id="cd03443">
    <property type="entry name" value="PaaI_thioesterase"/>
    <property type="match status" value="1"/>
</dbReference>
<proteinExistence type="predicted"/>
<dbReference type="Pfam" id="PF03061">
    <property type="entry name" value="4HBT"/>
    <property type="match status" value="1"/>
</dbReference>
<keyword evidence="5" id="KW-1185">Reference proteome</keyword>
<dbReference type="Gene3D" id="3.10.129.10">
    <property type="entry name" value="Hotdog Thioesterase"/>
    <property type="match status" value="1"/>
</dbReference>
<dbReference type="VEuPathDB" id="FungiDB:GGTG_01269"/>
<evidence type="ECO:0000313" key="3">
    <source>
        <dbReference type="EMBL" id="EJT81285.1"/>
    </source>
</evidence>
<reference evidence="3" key="3">
    <citation type="submission" date="2010-09" db="EMBL/GenBank/DDBJ databases">
        <title>Annotation of Gaeumannomyces graminis var. tritici R3-111a-1.</title>
        <authorList>
            <consortium name="The Broad Institute Genome Sequencing Platform"/>
            <person name="Ma L.-J."/>
            <person name="Dead R."/>
            <person name="Young S.K."/>
            <person name="Zeng Q."/>
            <person name="Gargeya S."/>
            <person name="Fitzgerald M."/>
            <person name="Haas B."/>
            <person name="Abouelleil A."/>
            <person name="Alvarado L."/>
            <person name="Arachchi H.M."/>
            <person name="Berlin A."/>
            <person name="Brown A."/>
            <person name="Chapman S.B."/>
            <person name="Chen Z."/>
            <person name="Dunbar C."/>
            <person name="Freedman E."/>
            <person name="Gearin G."/>
            <person name="Gellesch M."/>
            <person name="Goldberg J."/>
            <person name="Griggs A."/>
            <person name="Gujja S."/>
            <person name="Heiman D."/>
            <person name="Howarth C."/>
            <person name="Larson L."/>
            <person name="Lui A."/>
            <person name="MacDonald P.J.P."/>
            <person name="Mehta T."/>
            <person name="Montmayeur A."/>
            <person name="Murphy C."/>
            <person name="Neiman D."/>
            <person name="Pearson M."/>
            <person name="Priest M."/>
            <person name="Roberts A."/>
            <person name="Saif S."/>
            <person name="Shea T."/>
            <person name="Shenoy N."/>
            <person name="Sisk P."/>
            <person name="Stolte C."/>
            <person name="Sykes S."/>
            <person name="Yandava C."/>
            <person name="Wortman J."/>
            <person name="Nusbaum C."/>
            <person name="Birren B."/>
        </authorList>
    </citation>
    <scope>NUCLEOTIDE SEQUENCE</scope>
    <source>
        <strain evidence="3">R3-111a-1</strain>
    </source>
</reference>
<feature type="transmembrane region" description="Helical" evidence="1">
    <location>
        <begin position="69"/>
        <end position="92"/>
    </location>
</feature>
<organism evidence="3">
    <name type="scientific">Gaeumannomyces tritici (strain R3-111a-1)</name>
    <name type="common">Wheat and barley take-all root rot fungus</name>
    <name type="synonym">Gaeumannomyces graminis var. tritici</name>
    <dbReference type="NCBI Taxonomy" id="644352"/>
    <lineage>
        <taxon>Eukaryota</taxon>
        <taxon>Fungi</taxon>
        <taxon>Dikarya</taxon>
        <taxon>Ascomycota</taxon>
        <taxon>Pezizomycotina</taxon>
        <taxon>Sordariomycetes</taxon>
        <taxon>Sordariomycetidae</taxon>
        <taxon>Magnaporthales</taxon>
        <taxon>Magnaporthaceae</taxon>
        <taxon>Gaeumannomyces</taxon>
    </lineage>
</organism>
<evidence type="ECO:0000313" key="5">
    <source>
        <dbReference type="Proteomes" id="UP000006039"/>
    </source>
</evidence>
<dbReference type="PANTHER" id="PTHR47260:SF7">
    <property type="entry name" value="THIOESTERASE FAMILY PROTEIN (AFU_ORTHOLOGUE AFUA_1G10800)"/>
    <property type="match status" value="1"/>
</dbReference>
<dbReference type="RefSeq" id="XP_009217294.1">
    <property type="nucleotide sequence ID" value="XM_009219030.1"/>
</dbReference>
<dbReference type="Proteomes" id="UP000006039">
    <property type="component" value="Unassembled WGS sequence"/>
</dbReference>
<dbReference type="EMBL" id="GL385395">
    <property type="protein sequence ID" value="EJT81285.1"/>
    <property type="molecule type" value="Genomic_DNA"/>
</dbReference>
<dbReference type="HOGENOM" id="CLU_052827_0_1_1"/>
<keyword evidence="1" id="KW-1133">Transmembrane helix</keyword>
<name>J3NJ35_GAET3</name>
<evidence type="ECO:0000313" key="4">
    <source>
        <dbReference type="EnsemblFungi" id="EJT81285"/>
    </source>
</evidence>
<dbReference type="PANTHER" id="PTHR47260">
    <property type="entry name" value="UPF0644 PROTEIN PB2B4.06"/>
    <property type="match status" value="1"/>
</dbReference>
<accession>J3NJ35</accession>
<sequence length="301" mass="31983">MAGRLRLGAAPSSLSHLIRPRPSSHCHSQFVQPLWRTRHVQLSRISTGGSGGKAGSAPSRSLPRRILSLAGRGIVLTFVGYMMTMAAVLPAAQEMVSPPTSEETLRAYTPPDAEAQAVEDHINAHPTVAELRARPELTESRPHLKIPAAYRTRSLTAGTLMGPGRVTVPPLDWTEEGGRSYYQVAHLGADLCGHPGIVHGGYLATMLDEGLARCCMPALPNKIGMTASLSINYRAPTPAGSYVILRCTTTKVEGRKAYVEGRIETLAGPGETPVVLADATALFIEPRQAAAMKAVMPAVAA</sequence>
<reference evidence="3" key="2">
    <citation type="submission" date="2010-07" db="EMBL/GenBank/DDBJ databases">
        <authorList>
            <consortium name="The Broad Institute Genome Sequencing Platform"/>
            <consortium name="Broad Institute Genome Sequencing Center for Infectious Disease"/>
            <person name="Ma L.-J."/>
            <person name="Dead R."/>
            <person name="Young S."/>
            <person name="Zeng Q."/>
            <person name="Koehrsen M."/>
            <person name="Alvarado L."/>
            <person name="Berlin A."/>
            <person name="Chapman S.B."/>
            <person name="Chen Z."/>
            <person name="Freedman E."/>
            <person name="Gellesch M."/>
            <person name="Goldberg J."/>
            <person name="Griggs A."/>
            <person name="Gujja S."/>
            <person name="Heilman E.R."/>
            <person name="Heiman D."/>
            <person name="Hepburn T."/>
            <person name="Howarth C."/>
            <person name="Jen D."/>
            <person name="Larson L."/>
            <person name="Mehta T."/>
            <person name="Neiman D."/>
            <person name="Pearson M."/>
            <person name="Roberts A."/>
            <person name="Saif S."/>
            <person name="Shea T."/>
            <person name="Shenoy N."/>
            <person name="Sisk P."/>
            <person name="Stolte C."/>
            <person name="Sykes S."/>
            <person name="Walk T."/>
            <person name="White J."/>
            <person name="Yandava C."/>
            <person name="Haas B."/>
            <person name="Nusbaum C."/>
            <person name="Birren B."/>
        </authorList>
    </citation>
    <scope>NUCLEOTIDE SEQUENCE</scope>
    <source>
        <strain evidence="3">R3-111a-1</strain>
    </source>
</reference>
<evidence type="ECO:0000256" key="1">
    <source>
        <dbReference type="SAM" id="Phobius"/>
    </source>
</evidence>
<dbReference type="eggNOG" id="KOG4781">
    <property type="taxonomic scope" value="Eukaryota"/>
</dbReference>
<dbReference type="AlphaFoldDB" id="J3NJ35"/>
<feature type="domain" description="Thioesterase" evidence="2">
    <location>
        <begin position="196"/>
        <end position="265"/>
    </location>
</feature>
<dbReference type="OrthoDB" id="506431at2759"/>
<evidence type="ECO:0000259" key="2">
    <source>
        <dbReference type="Pfam" id="PF03061"/>
    </source>
</evidence>
<dbReference type="InterPro" id="IPR052061">
    <property type="entry name" value="PTE-AB_protein"/>
</dbReference>
<dbReference type="EnsemblFungi" id="EJT81285">
    <property type="protein sequence ID" value="EJT81285"/>
    <property type="gene ID" value="GGTG_01269"/>
</dbReference>
<gene>
    <name evidence="4" type="primary">20341727</name>
    <name evidence="3" type="ORF">GGTG_01269</name>
</gene>
<dbReference type="GeneID" id="20341727"/>
<dbReference type="SUPFAM" id="SSF54637">
    <property type="entry name" value="Thioesterase/thiol ester dehydrase-isomerase"/>
    <property type="match status" value="1"/>
</dbReference>
<reference evidence="5" key="1">
    <citation type="submission" date="2010-07" db="EMBL/GenBank/DDBJ databases">
        <title>The genome sequence of Gaeumannomyces graminis var. tritici strain R3-111a-1.</title>
        <authorList>
            <consortium name="The Broad Institute Genome Sequencing Platform"/>
            <person name="Ma L.-J."/>
            <person name="Dead R."/>
            <person name="Young S."/>
            <person name="Zeng Q."/>
            <person name="Koehrsen M."/>
            <person name="Alvarado L."/>
            <person name="Berlin A."/>
            <person name="Chapman S.B."/>
            <person name="Chen Z."/>
            <person name="Freedman E."/>
            <person name="Gellesch M."/>
            <person name="Goldberg J."/>
            <person name="Griggs A."/>
            <person name="Gujja S."/>
            <person name="Heilman E.R."/>
            <person name="Heiman D."/>
            <person name="Hepburn T."/>
            <person name="Howarth C."/>
            <person name="Jen D."/>
            <person name="Larson L."/>
            <person name="Mehta T."/>
            <person name="Neiman D."/>
            <person name="Pearson M."/>
            <person name="Roberts A."/>
            <person name="Saif S."/>
            <person name="Shea T."/>
            <person name="Shenoy N."/>
            <person name="Sisk P."/>
            <person name="Stolte C."/>
            <person name="Sykes S."/>
            <person name="Walk T."/>
            <person name="White J."/>
            <person name="Yandava C."/>
            <person name="Haas B."/>
            <person name="Nusbaum C."/>
            <person name="Birren B."/>
        </authorList>
    </citation>
    <scope>NUCLEOTIDE SEQUENCE [LARGE SCALE GENOMIC DNA]</scope>
    <source>
        <strain evidence="5">R3-111a-1</strain>
    </source>
</reference>
<protein>
    <recommendedName>
        <fullName evidence="2">Thioesterase domain-containing protein</fullName>
    </recommendedName>
</protein>
<reference evidence="4" key="5">
    <citation type="submission" date="2018-04" db="UniProtKB">
        <authorList>
            <consortium name="EnsemblFungi"/>
        </authorList>
    </citation>
    <scope>IDENTIFICATION</scope>
    <source>
        <strain evidence="4">R3-111a-1</strain>
    </source>
</reference>
<reference evidence="4" key="4">
    <citation type="journal article" date="2015" name="G3 (Bethesda)">
        <title>Genome sequences of three phytopathogenic species of the Magnaporthaceae family of fungi.</title>
        <authorList>
            <person name="Okagaki L.H."/>
            <person name="Nunes C.C."/>
            <person name="Sailsbery J."/>
            <person name="Clay B."/>
            <person name="Brown D."/>
            <person name="John T."/>
            <person name="Oh Y."/>
            <person name="Young N."/>
            <person name="Fitzgerald M."/>
            <person name="Haas B.J."/>
            <person name="Zeng Q."/>
            <person name="Young S."/>
            <person name="Adiconis X."/>
            <person name="Fan L."/>
            <person name="Levin J.Z."/>
            <person name="Mitchell T.K."/>
            <person name="Okubara P.A."/>
            <person name="Farman M.L."/>
            <person name="Kohn L.M."/>
            <person name="Birren B."/>
            <person name="Ma L.-J."/>
            <person name="Dean R.A."/>
        </authorList>
    </citation>
    <scope>NUCLEOTIDE SEQUENCE</scope>
    <source>
        <strain evidence="4">R3-111a-1</strain>
    </source>
</reference>
<keyword evidence="1" id="KW-0812">Transmembrane</keyword>